<gene>
    <name evidence="3" type="ORF">Agabi119p4_8250</name>
</gene>
<protein>
    <recommendedName>
        <fullName evidence="5">7alpha-cephem-methoxylase P8 chain</fullName>
    </recommendedName>
</protein>
<feature type="compositionally biased region" description="Basic and acidic residues" evidence="2">
    <location>
        <begin position="121"/>
        <end position="136"/>
    </location>
</feature>
<dbReference type="InterPro" id="IPR044053">
    <property type="entry name" value="AsaB-like"/>
</dbReference>
<comment type="caution">
    <text evidence="3">The sequence shown here is derived from an EMBL/GenBank/DDBJ whole genome shotgun (WGS) entry which is preliminary data.</text>
</comment>
<sequence>MSATPITNQDTVSASIKYSIPPGDGSQARWDFTSNDPVTGVEERNFEEGQVNVMIENIRGQEHLYSLDRTGFLFCVRPTKMHASDFQDEKKVKEEYYPESIQLIKDVTGASRVVLFDHTHRLRRPGEPETSSERRQPVSLAHVDQTTAASIIRVRRHLPEEADTLLKRRFQIINLWRPIENPALDWPLALCDFRSVDMESDLFPVTTLFPTHTGETMAVKYNPKHQWKYQHGTTPDEVVLIKCFDSIQDGSVAVLTPHTGFQDPTTPPDAPFRESIELRALVFYDY</sequence>
<evidence type="ECO:0008006" key="5">
    <source>
        <dbReference type="Google" id="ProtNLM"/>
    </source>
</evidence>
<dbReference type="OMA" id="KPWAKVD"/>
<comment type="similarity">
    <text evidence="1">Belongs to the asaB hydroxylase/desaturase family.</text>
</comment>
<name>A0A8H7C5H2_AGABI</name>
<dbReference type="GO" id="GO:0016491">
    <property type="term" value="F:oxidoreductase activity"/>
    <property type="evidence" value="ECO:0007669"/>
    <property type="project" value="InterPro"/>
</dbReference>
<dbReference type="AlphaFoldDB" id="A0A8H7C5H2"/>
<dbReference type="EMBL" id="JABXXO010000011">
    <property type="protein sequence ID" value="KAF7763713.1"/>
    <property type="molecule type" value="Genomic_DNA"/>
</dbReference>
<proteinExistence type="inferred from homology"/>
<dbReference type="PANTHER" id="PTHR34598">
    <property type="entry name" value="BLL6449 PROTEIN"/>
    <property type="match status" value="1"/>
</dbReference>
<dbReference type="Proteomes" id="UP000629468">
    <property type="component" value="Unassembled WGS sequence"/>
</dbReference>
<dbReference type="PANTHER" id="PTHR34598:SF3">
    <property type="entry name" value="OXIDOREDUCTASE AN1597"/>
    <property type="match status" value="1"/>
</dbReference>
<reference evidence="3 4" key="1">
    <citation type="journal article" name="Sci. Rep.">
        <title>Telomere-to-telomere assembled and centromere annotated genomes of the two main subspecies of the button mushroom Agaricus bisporus reveal especially polymorphic chromosome ends.</title>
        <authorList>
            <person name="Sonnenberg A.S.M."/>
            <person name="Sedaghat-Telgerd N."/>
            <person name="Lavrijssen B."/>
            <person name="Ohm R.A."/>
            <person name="Hendrickx P.M."/>
            <person name="Scholtmeijer K."/>
            <person name="Baars J.J.P."/>
            <person name="van Peer A."/>
        </authorList>
    </citation>
    <scope>NUCLEOTIDE SEQUENCE [LARGE SCALE GENOMIC DNA]</scope>
    <source>
        <strain evidence="3 4">H119_p4</strain>
    </source>
</reference>
<evidence type="ECO:0000313" key="3">
    <source>
        <dbReference type="EMBL" id="KAF7763713.1"/>
    </source>
</evidence>
<evidence type="ECO:0000256" key="1">
    <source>
        <dbReference type="ARBA" id="ARBA00023604"/>
    </source>
</evidence>
<organism evidence="3 4">
    <name type="scientific">Agaricus bisporus var. burnettii</name>
    <dbReference type="NCBI Taxonomy" id="192524"/>
    <lineage>
        <taxon>Eukaryota</taxon>
        <taxon>Fungi</taxon>
        <taxon>Dikarya</taxon>
        <taxon>Basidiomycota</taxon>
        <taxon>Agaricomycotina</taxon>
        <taxon>Agaricomycetes</taxon>
        <taxon>Agaricomycetidae</taxon>
        <taxon>Agaricales</taxon>
        <taxon>Agaricineae</taxon>
        <taxon>Agaricaceae</taxon>
        <taxon>Agaricus</taxon>
    </lineage>
</organism>
<dbReference type="NCBIfam" id="NF041278">
    <property type="entry name" value="CmcJ_NvfI_EfuI"/>
    <property type="match status" value="1"/>
</dbReference>
<evidence type="ECO:0000313" key="4">
    <source>
        <dbReference type="Proteomes" id="UP000629468"/>
    </source>
</evidence>
<accession>A0A8H7C5H2</accession>
<feature type="region of interest" description="Disordered" evidence="2">
    <location>
        <begin position="121"/>
        <end position="140"/>
    </location>
</feature>
<evidence type="ECO:0000256" key="2">
    <source>
        <dbReference type="SAM" id="MobiDB-lite"/>
    </source>
</evidence>